<protein>
    <submittedName>
        <fullName evidence="2">Phage holin family protein</fullName>
    </submittedName>
</protein>
<gene>
    <name evidence="2" type="ORF">HQ497_09855</name>
</gene>
<dbReference type="PANTHER" id="PTHR37309">
    <property type="entry name" value="SLR0284 PROTEIN"/>
    <property type="match status" value="1"/>
</dbReference>
<sequence>MLLILHLMLLAGVIFILARMMPGIRVAGYGTALLVAVIYGLINVTLGSVLKILTIPFIVISIGVFLLLINTFLLWLTDQILEDFEIEDMGTTFIAAVIITIADTTLSWLL</sequence>
<dbReference type="Pfam" id="PF04020">
    <property type="entry name" value="Phage_holin_4_2"/>
    <property type="match status" value="1"/>
</dbReference>
<dbReference type="Proteomes" id="UP000754644">
    <property type="component" value="Unassembled WGS sequence"/>
</dbReference>
<feature type="transmembrane region" description="Helical" evidence="1">
    <location>
        <begin position="89"/>
        <end position="109"/>
    </location>
</feature>
<organism evidence="2 3">
    <name type="scientific">SAR86 cluster bacterium</name>
    <dbReference type="NCBI Taxonomy" id="2030880"/>
    <lineage>
        <taxon>Bacteria</taxon>
        <taxon>Pseudomonadati</taxon>
        <taxon>Pseudomonadota</taxon>
        <taxon>Gammaproteobacteria</taxon>
        <taxon>SAR86 cluster</taxon>
    </lineage>
</organism>
<evidence type="ECO:0000313" key="3">
    <source>
        <dbReference type="Proteomes" id="UP000754644"/>
    </source>
</evidence>
<dbReference type="EMBL" id="JABMOJ010000366">
    <property type="protein sequence ID" value="NQV65655.1"/>
    <property type="molecule type" value="Genomic_DNA"/>
</dbReference>
<keyword evidence="1" id="KW-1133">Transmembrane helix</keyword>
<feature type="transmembrane region" description="Helical" evidence="1">
    <location>
        <begin position="28"/>
        <end position="50"/>
    </location>
</feature>
<evidence type="ECO:0000313" key="2">
    <source>
        <dbReference type="EMBL" id="NQV65655.1"/>
    </source>
</evidence>
<dbReference type="AlphaFoldDB" id="A0A973A8Y5"/>
<keyword evidence="1" id="KW-0472">Membrane</keyword>
<reference evidence="2" key="1">
    <citation type="submission" date="2020-05" db="EMBL/GenBank/DDBJ databases">
        <title>Sulfur intermediates as new biogeochemical hubs in an aquatic model microbial ecosystem.</title>
        <authorList>
            <person name="Vigneron A."/>
        </authorList>
    </citation>
    <scope>NUCLEOTIDE SEQUENCE</scope>
    <source>
        <strain evidence="2">Bin.250</strain>
    </source>
</reference>
<proteinExistence type="predicted"/>
<accession>A0A973A8Y5</accession>
<dbReference type="PANTHER" id="PTHR37309:SF1">
    <property type="entry name" value="SLR0284 PROTEIN"/>
    <property type="match status" value="1"/>
</dbReference>
<name>A0A973A8Y5_9GAMM</name>
<evidence type="ECO:0000256" key="1">
    <source>
        <dbReference type="SAM" id="Phobius"/>
    </source>
</evidence>
<dbReference type="InterPro" id="IPR007165">
    <property type="entry name" value="Phage_holin_4_2"/>
</dbReference>
<comment type="caution">
    <text evidence="2">The sequence shown here is derived from an EMBL/GenBank/DDBJ whole genome shotgun (WGS) entry which is preliminary data.</text>
</comment>
<keyword evidence="1" id="KW-0812">Transmembrane</keyword>
<feature type="transmembrane region" description="Helical" evidence="1">
    <location>
        <begin position="57"/>
        <end position="77"/>
    </location>
</feature>